<evidence type="ECO:0000313" key="3">
    <source>
        <dbReference type="Proteomes" id="UP000708338"/>
    </source>
</evidence>
<proteinExistence type="predicted"/>
<accession>A0AA41FGS8</accession>
<dbReference type="AlphaFoldDB" id="A0AA41FGS8"/>
<dbReference type="Pfam" id="PF05598">
    <property type="entry name" value="DUF772"/>
    <property type="match status" value="1"/>
</dbReference>
<feature type="domain" description="Transposase InsH N-terminal" evidence="1">
    <location>
        <begin position="14"/>
        <end position="89"/>
    </location>
</feature>
<organism evidence="2 3">
    <name type="scientific">Enterocloster citroniae</name>
    <dbReference type="NCBI Taxonomy" id="358743"/>
    <lineage>
        <taxon>Bacteria</taxon>
        <taxon>Bacillati</taxon>
        <taxon>Bacillota</taxon>
        <taxon>Clostridia</taxon>
        <taxon>Lachnospirales</taxon>
        <taxon>Lachnospiraceae</taxon>
        <taxon>Enterocloster</taxon>
    </lineage>
</organism>
<comment type="caution">
    <text evidence="2">The sequence shown here is derived from an EMBL/GenBank/DDBJ whole genome shotgun (WGS) entry which is preliminary data.</text>
</comment>
<name>A0AA41FGS8_9FIRM</name>
<evidence type="ECO:0000259" key="1">
    <source>
        <dbReference type="Pfam" id="PF05598"/>
    </source>
</evidence>
<protein>
    <recommendedName>
        <fullName evidence="1">Transposase InsH N-terminal domain-containing protein</fullName>
    </recommendedName>
</protein>
<dbReference type="EMBL" id="WQPS01000026">
    <property type="protein sequence ID" value="MBT9811324.1"/>
    <property type="molecule type" value="Genomic_DNA"/>
</dbReference>
<evidence type="ECO:0000313" key="2">
    <source>
        <dbReference type="EMBL" id="MBT9811324.1"/>
    </source>
</evidence>
<gene>
    <name evidence="2" type="ORF">GPL26_16990</name>
</gene>
<dbReference type="Proteomes" id="UP000708338">
    <property type="component" value="Unassembled WGS sequence"/>
</dbReference>
<reference evidence="2" key="1">
    <citation type="journal article" date="2021" name="Gut Microbes">
        <title>A synthetic consortium of 100 gut commensals modulates the composition and function in a colon model of the microbiome of elderly subjects.</title>
        <authorList>
            <person name="Perez M."/>
            <person name="Ntemiri A."/>
            <person name="Tan H."/>
            <person name="Harris H.M.B."/>
            <person name="Roager H.M."/>
            <person name="Ribiere C."/>
            <person name="O'Toole P.W."/>
        </authorList>
    </citation>
    <scope>NUCLEOTIDE SEQUENCE</scope>
    <source>
        <strain evidence="2">MCC335</strain>
    </source>
</reference>
<sequence>MQIKRKSIQMFCTTDMVPQDHLLRIADKAINWNLIYGCVVDTHIPDHGRTSMDQVMLIKLPSIQYLYDIKSMWKNVKKSEANIAYRWFFVLK</sequence>
<dbReference type="InterPro" id="IPR008490">
    <property type="entry name" value="Transposase_InsH_N"/>
</dbReference>